<dbReference type="GO" id="GO:0005886">
    <property type="term" value="C:plasma membrane"/>
    <property type="evidence" value="ECO:0007669"/>
    <property type="project" value="UniProtKB-SubCell"/>
</dbReference>
<dbReference type="PIRSF" id="PIRSF005508">
    <property type="entry name" value="Acr3"/>
    <property type="match status" value="1"/>
</dbReference>
<keyword evidence="8 9" id="KW-0472">Membrane</keyword>
<evidence type="ECO:0000256" key="2">
    <source>
        <dbReference type="ARBA" id="ARBA00010110"/>
    </source>
</evidence>
<keyword evidence="3 9" id="KW-0813">Transport</keyword>
<dbReference type="FunFam" id="1.20.1530.20:FF:000009">
    <property type="entry name" value="Arsenite transporter, ACR3 family"/>
    <property type="match status" value="1"/>
</dbReference>
<feature type="transmembrane region" description="Helical" evidence="11">
    <location>
        <begin position="189"/>
        <end position="213"/>
    </location>
</feature>
<dbReference type="InterPro" id="IPR004706">
    <property type="entry name" value="Arsenical-R_Acr3"/>
</dbReference>
<evidence type="ECO:0000256" key="10">
    <source>
        <dbReference type="SAM" id="MobiDB-lite"/>
    </source>
</evidence>
<dbReference type="GO" id="GO:0046685">
    <property type="term" value="P:response to arsenic-containing substance"/>
    <property type="evidence" value="ECO:0007669"/>
    <property type="project" value="UniProtKB-KW"/>
</dbReference>
<dbReference type="Proteomes" id="UP000799437">
    <property type="component" value="Unassembled WGS sequence"/>
</dbReference>
<feature type="transmembrane region" description="Helical" evidence="11">
    <location>
        <begin position="131"/>
        <end position="152"/>
    </location>
</feature>
<keyword evidence="6" id="KW-0059">Arsenical resistance</keyword>
<dbReference type="RefSeq" id="XP_033601264.1">
    <property type="nucleotide sequence ID" value="XM_033749432.1"/>
</dbReference>
<evidence type="ECO:0000256" key="7">
    <source>
        <dbReference type="ARBA" id="ARBA00022989"/>
    </source>
</evidence>
<accession>A0A6A6W843</accession>
<feature type="transmembrane region" description="Helical" evidence="11">
    <location>
        <begin position="60"/>
        <end position="79"/>
    </location>
</feature>
<comment type="similarity">
    <text evidence="2 9">Belongs to the arsenical resistance-3 (ACR3) (TC 2.A.59) family.</text>
</comment>
<evidence type="ECO:0000256" key="8">
    <source>
        <dbReference type="ARBA" id="ARBA00023136"/>
    </source>
</evidence>
<feature type="transmembrane region" description="Helical" evidence="11">
    <location>
        <begin position="339"/>
        <end position="357"/>
    </location>
</feature>
<evidence type="ECO:0000256" key="9">
    <source>
        <dbReference type="PIRNR" id="PIRNR005508"/>
    </source>
</evidence>
<gene>
    <name evidence="12" type="ORF">EJ05DRAFT_538106</name>
</gene>
<dbReference type="NCBIfam" id="TIGR00832">
    <property type="entry name" value="acr3"/>
    <property type="match status" value="1"/>
</dbReference>
<keyword evidence="7 9" id="KW-1133">Transmembrane helix</keyword>
<keyword evidence="5 9" id="KW-0812">Transmembrane</keyword>
<dbReference type="AlphaFoldDB" id="A0A6A6W843"/>
<evidence type="ECO:0000256" key="3">
    <source>
        <dbReference type="ARBA" id="ARBA00022448"/>
    </source>
</evidence>
<reference evidence="12" key="1">
    <citation type="journal article" date="2020" name="Stud. Mycol.">
        <title>101 Dothideomycetes genomes: a test case for predicting lifestyles and emergence of pathogens.</title>
        <authorList>
            <person name="Haridas S."/>
            <person name="Albert R."/>
            <person name="Binder M."/>
            <person name="Bloem J."/>
            <person name="Labutti K."/>
            <person name="Salamov A."/>
            <person name="Andreopoulos B."/>
            <person name="Baker S."/>
            <person name="Barry K."/>
            <person name="Bills G."/>
            <person name="Bluhm B."/>
            <person name="Cannon C."/>
            <person name="Castanera R."/>
            <person name="Culley D."/>
            <person name="Daum C."/>
            <person name="Ezra D."/>
            <person name="Gonzalez J."/>
            <person name="Henrissat B."/>
            <person name="Kuo A."/>
            <person name="Liang C."/>
            <person name="Lipzen A."/>
            <person name="Lutzoni F."/>
            <person name="Magnuson J."/>
            <person name="Mondo S."/>
            <person name="Nolan M."/>
            <person name="Ohm R."/>
            <person name="Pangilinan J."/>
            <person name="Park H.-J."/>
            <person name="Ramirez L."/>
            <person name="Alfaro M."/>
            <person name="Sun H."/>
            <person name="Tritt A."/>
            <person name="Yoshinaga Y."/>
            <person name="Zwiers L.-H."/>
            <person name="Turgeon B."/>
            <person name="Goodwin S."/>
            <person name="Spatafora J."/>
            <person name="Crous P."/>
            <person name="Grigoriev I."/>
        </authorList>
    </citation>
    <scope>NUCLEOTIDE SEQUENCE</scope>
    <source>
        <strain evidence="12">CBS 121739</strain>
    </source>
</reference>
<feature type="transmembrane region" description="Helical" evidence="11">
    <location>
        <begin position="233"/>
        <end position="257"/>
    </location>
</feature>
<evidence type="ECO:0000256" key="6">
    <source>
        <dbReference type="ARBA" id="ARBA00022849"/>
    </source>
</evidence>
<dbReference type="InterPro" id="IPR002657">
    <property type="entry name" value="BilAc:Na_symport/Acr3"/>
</dbReference>
<keyword evidence="13" id="KW-1185">Reference proteome</keyword>
<dbReference type="GO" id="GO:0015297">
    <property type="term" value="F:antiporter activity"/>
    <property type="evidence" value="ECO:0007669"/>
    <property type="project" value="UniProtKB-UniRule"/>
</dbReference>
<comment type="subcellular location">
    <subcellularLocation>
        <location evidence="1 9">Cell membrane</location>
        <topology evidence="1 9">Multi-pass membrane protein</topology>
    </subcellularLocation>
</comment>
<dbReference type="Pfam" id="PF01758">
    <property type="entry name" value="SBF"/>
    <property type="match status" value="1"/>
</dbReference>
<dbReference type="EMBL" id="ML996571">
    <property type="protein sequence ID" value="KAF2758813.1"/>
    <property type="molecule type" value="Genomic_DNA"/>
</dbReference>
<dbReference type="GO" id="GO:0015105">
    <property type="term" value="F:arsenite transmembrane transporter activity"/>
    <property type="evidence" value="ECO:0007669"/>
    <property type="project" value="TreeGrafter"/>
</dbReference>
<organism evidence="12 13">
    <name type="scientific">Pseudovirgaria hyperparasitica</name>
    <dbReference type="NCBI Taxonomy" id="470096"/>
    <lineage>
        <taxon>Eukaryota</taxon>
        <taxon>Fungi</taxon>
        <taxon>Dikarya</taxon>
        <taxon>Ascomycota</taxon>
        <taxon>Pezizomycotina</taxon>
        <taxon>Dothideomycetes</taxon>
        <taxon>Dothideomycetes incertae sedis</taxon>
        <taxon>Acrospermales</taxon>
        <taxon>Acrospermaceae</taxon>
        <taxon>Pseudovirgaria</taxon>
    </lineage>
</organism>
<evidence type="ECO:0000256" key="4">
    <source>
        <dbReference type="ARBA" id="ARBA00022475"/>
    </source>
</evidence>
<feature type="transmembrane region" description="Helical" evidence="11">
    <location>
        <begin position="164"/>
        <end position="182"/>
    </location>
</feature>
<keyword evidence="4 9" id="KW-1003">Cell membrane</keyword>
<dbReference type="InterPro" id="IPR038770">
    <property type="entry name" value="Na+/solute_symporter_sf"/>
</dbReference>
<feature type="compositionally biased region" description="Basic and acidic residues" evidence="10">
    <location>
        <begin position="1"/>
        <end position="18"/>
    </location>
</feature>
<evidence type="ECO:0000256" key="11">
    <source>
        <dbReference type="SAM" id="Phobius"/>
    </source>
</evidence>
<feature type="transmembrane region" description="Helical" evidence="11">
    <location>
        <begin position="363"/>
        <end position="383"/>
    </location>
</feature>
<evidence type="ECO:0000256" key="1">
    <source>
        <dbReference type="ARBA" id="ARBA00004651"/>
    </source>
</evidence>
<evidence type="ECO:0000313" key="13">
    <source>
        <dbReference type="Proteomes" id="UP000799437"/>
    </source>
</evidence>
<dbReference type="PANTHER" id="PTHR43057">
    <property type="entry name" value="ARSENITE EFFLUX TRANSPORTER"/>
    <property type="match status" value="1"/>
</dbReference>
<feature type="region of interest" description="Disordered" evidence="10">
    <location>
        <begin position="1"/>
        <end position="23"/>
    </location>
</feature>
<dbReference type="PANTHER" id="PTHR43057:SF1">
    <property type="entry name" value="ARSENICAL-RESISTANCE PROTEIN 3"/>
    <property type="match status" value="1"/>
</dbReference>
<evidence type="ECO:0000313" key="12">
    <source>
        <dbReference type="EMBL" id="KAF2758813.1"/>
    </source>
</evidence>
<feature type="transmembrane region" description="Helical" evidence="11">
    <location>
        <begin position="269"/>
        <end position="287"/>
    </location>
</feature>
<sequence length="394" mass="42886">MDTVERAAIRQDEQKHIPADSNDDLDVEKATKLPHNPPCANTPSAADLPPLRGLSFLDRFLVLWIILALAIGIILGNLVPSTGPALQRGQFVGVSIPIAIGLLVMMYPILCKVRFESLHLLLRTRTLWLHLALSFLLNWIIAPLFMVALAWAFLPDRQDLREGLIYVGIARCIAMVLIWTDLAGGDADYCAVLVAANSILQIVLFAPFAVFYIRVVSHSRSAVTVSYDRVATSVAVFLGIPLAAAVLTRFVLLRILGSEAAYQRRFIRYIAPFSLLGLLYTIAVLFASQGAHVVGQITSVLRVCAPLVVYFLVIFGVTVGLCWKLGFGYRVSCTQSFTAASNNFELAIAVVVAVYGAGSGQALAATVGPLIEVPVLVALVYVVRWVRGRVGWKD</sequence>
<feature type="transmembrane region" description="Helical" evidence="11">
    <location>
        <begin position="307"/>
        <end position="327"/>
    </location>
</feature>
<dbReference type="GO" id="GO:0015104">
    <property type="term" value="F:antimonite transmembrane transporter activity"/>
    <property type="evidence" value="ECO:0007669"/>
    <property type="project" value="TreeGrafter"/>
</dbReference>
<protein>
    <submittedName>
        <fullName evidence="12">Arsenical-resistance protein ACR3</fullName>
    </submittedName>
</protein>
<dbReference type="Gene3D" id="1.20.1530.20">
    <property type="match status" value="1"/>
</dbReference>
<evidence type="ECO:0000256" key="5">
    <source>
        <dbReference type="ARBA" id="ARBA00022692"/>
    </source>
</evidence>
<proteinExistence type="inferred from homology"/>
<dbReference type="GeneID" id="54490486"/>
<dbReference type="OrthoDB" id="187348at2759"/>
<name>A0A6A6W843_9PEZI</name>
<feature type="transmembrane region" description="Helical" evidence="11">
    <location>
        <begin position="91"/>
        <end position="110"/>
    </location>
</feature>